<dbReference type="EMBL" id="JACXVP010000001">
    <property type="protein sequence ID" value="KAG5632154.1"/>
    <property type="molecule type" value="Genomic_DNA"/>
</dbReference>
<accession>A0A9J6B6C7</accession>
<dbReference type="Proteomes" id="UP000824120">
    <property type="component" value="Chromosome 1"/>
</dbReference>
<feature type="region of interest" description="Disordered" evidence="1">
    <location>
        <begin position="1"/>
        <end position="45"/>
    </location>
</feature>
<dbReference type="AlphaFoldDB" id="A0A9J6B6C7"/>
<sequence>MIGSIMMSFGDHGGRDVNRVQREEVRPRDLGWDQGRGDQEYRNRGDRMPLKLKNYETLEAAFHEASKVEEDLKEEKSYKAKSSLTSTWDKGKCQERGHVASESPNRRTIVALRDGYKIEDEDEGEEKMRERELGVKERKVLRRMKKKGWMRG</sequence>
<evidence type="ECO:0000313" key="2">
    <source>
        <dbReference type="EMBL" id="KAG5632154.1"/>
    </source>
</evidence>
<evidence type="ECO:0000256" key="1">
    <source>
        <dbReference type="SAM" id="MobiDB-lite"/>
    </source>
</evidence>
<feature type="compositionally biased region" description="Basic and acidic residues" evidence="1">
    <location>
        <begin position="12"/>
        <end position="45"/>
    </location>
</feature>
<evidence type="ECO:0000313" key="3">
    <source>
        <dbReference type="Proteomes" id="UP000824120"/>
    </source>
</evidence>
<dbReference type="OrthoDB" id="1731207at2759"/>
<name>A0A9J6B6C7_SOLCO</name>
<protein>
    <submittedName>
        <fullName evidence="2">Uncharacterized protein</fullName>
    </submittedName>
</protein>
<gene>
    <name evidence="2" type="ORF">H5410_003871</name>
</gene>
<reference evidence="2 3" key="1">
    <citation type="submission" date="2020-09" db="EMBL/GenBank/DDBJ databases">
        <title>De no assembly of potato wild relative species, Solanum commersonii.</title>
        <authorList>
            <person name="Cho K."/>
        </authorList>
    </citation>
    <scope>NUCLEOTIDE SEQUENCE [LARGE SCALE GENOMIC DNA]</scope>
    <source>
        <strain evidence="2">LZ3.2</strain>
        <tissue evidence="2">Leaf</tissue>
    </source>
</reference>
<comment type="caution">
    <text evidence="2">The sequence shown here is derived from an EMBL/GenBank/DDBJ whole genome shotgun (WGS) entry which is preliminary data.</text>
</comment>
<keyword evidence="3" id="KW-1185">Reference proteome</keyword>
<proteinExistence type="predicted"/>
<organism evidence="2 3">
    <name type="scientific">Solanum commersonii</name>
    <name type="common">Commerson's wild potato</name>
    <name type="synonym">Commerson's nightshade</name>
    <dbReference type="NCBI Taxonomy" id="4109"/>
    <lineage>
        <taxon>Eukaryota</taxon>
        <taxon>Viridiplantae</taxon>
        <taxon>Streptophyta</taxon>
        <taxon>Embryophyta</taxon>
        <taxon>Tracheophyta</taxon>
        <taxon>Spermatophyta</taxon>
        <taxon>Magnoliopsida</taxon>
        <taxon>eudicotyledons</taxon>
        <taxon>Gunneridae</taxon>
        <taxon>Pentapetalae</taxon>
        <taxon>asterids</taxon>
        <taxon>lamiids</taxon>
        <taxon>Solanales</taxon>
        <taxon>Solanaceae</taxon>
        <taxon>Solanoideae</taxon>
        <taxon>Solaneae</taxon>
        <taxon>Solanum</taxon>
    </lineage>
</organism>